<evidence type="ECO:0000313" key="2">
    <source>
        <dbReference type="Proteomes" id="UP000660454"/>
    </source>
</evidence>
<evidence type="ECO:0000313" key="1">
    <source>
        <dbReference type="EMBL" id="GIH62869.1"/>
    </source>
</evidence>
<gene>
    <name evidence="1" type="ORF">Msi02_36860</name>
</gene>
<proteinExistence type="predicted"/>
<sequence>MAEIIKRLLDPQKIERYLKGVADVEAPWSVAGLLPRDMWISRGPDGIALSATRCEHALIEYELWDGEPPASDWDESWSGSVHLTSGKVLALSGYQGDTTEYEEFDLGRRDHEWQVRVHRKLLSHENFTADIIGFALFKLQFWSPSEAVQPSPEGRPTTCP</sequence>
<comment type="caution">
    <text evidence="1">The sequence shown here is derived from an EMBL/GenBank/DDBJ whole genome shotgun (WGS) entry which is preliminary data.</text>
</comment>
<keyword evidence="2" id="KW-1185">Reference proteome</keyword>
<organism evidence="1 2">
    <name type="scientific">Microbispora siamensis</name>
    <dbReference type="NCBI Taxonomy" id="564413"/>
    <lineage>
        <taxon>Bacteria</taxon>
        <taxon>Bacillati</taxon>
        <taxon>Actinomycetota</taxon>
        <taxon>Actinomycetes</taxon>
        <taxon>Streptosporangiales</taxon>
        <taxon>Streptosporangiaceae</taxon>
        <taxon>Microbispora</taxon>
    </lineage>
</organism>
<protein>
    <submittedName>
        <fullName evidence="1">Uncharacterized protein</fullName>
    </submittedName>
</protein>
<name>A0ABQ4GN70_9ACTN</name>
<dbReference type="EMBL" id="BOOF01000019">
    <property type="protein sequence ID" value="GIH62869.1"/>
    <property type="molecule type" value="Genomic_DNA"/>
</dbReference>
<dbReference type="Proteomes" id="UP000660454">
    <property type="component" value="Unassembled WGS sequence"/>
</dbReference>
<accession>A0ABQ4GN70</accession>
<dbReference type="RefSeq" id="WP_204049476.1">
    <property type="nucleotide sequence ID" value="NZ_BOOF01000019.1"/>
</dbReference>
<reference evidence="1 2" key="1">
    <citation type="submission" date="2021-01" db="EMBL/GenBank/DDBJ databases">
        <title>Whole genome shotgun sequence of Microbispora siamensis NBRC 104113.</title>
        <authorList>
            <person name="Komaki H."/>
            <person name="Tamura T."/>
        </authorList>
    </citation>
    <scope>NUCLEOTIDE SEQUENCE [LARGE SCALE GENOMIC DNA]</scope>
    <source>
        <strain evidence="1 2">NBRC 104113</strain>
    </source>
</reference>